<dbReference type="HAMAP" id="MF_00652">
    <property type="entry name" value="UPF0246"/>
    <property type="match status" value="1"/>
</dbReference>
<evidence type="ECO:0000256" key="1">
    <source>
        <dbReference type="HAMAP-Rule" id="MF_00652"/>
    </source>
</evidence>
<dbReference type="NCBIfam" id="NF002542">
    <property type="entry name" value="PRK02101.1-3"/>
    <property type="match status" value="1"/>
</dbReference>
<proteinExistence type="inferred from homology"/>
<evidence type="ECO:0000313" key="2">
    <source>
        <dbReference type="EMBL" id="QYC11336.1"/>
    </source>
</evidence>
<dbReference type="Proteomes" id="UP000824334">
    <property type="component" value="Chromosome"/>
</dbReference>
<dbReference type="PANTHER" id="PTHR30283">
    <property type="entry name" value="PEROXIDE STRESS RESPONSE PROTEIN YAAA"/>
    <property type="match status" value="1"/>
</dbReference>
<reference evidence="2 3" key="1">
    <citation type="submission" date="2021-07" db="EMBL/GenBank/DDBJ databases">
        <title>Isolation and characterization of bacteria from a gold mining with a capacity of golden bioaccumulation.</title>
        <authorList>
            <person name="Yang X.J."/>
        </authorList>
    </citation>
    <scope>NUCLEOTIDE SEQUENCE [LARGE SCALE GENOMIC DNA]</scope>
    <source>
        <strain evidence="2 3">Au29</strain>
    </source>
</reference>
<keyword evidence="3" id="KW-1185">Reference proteome</keyword>
<dbReference type="GeneID" id="94374596"/>
<name>A0ABX8TJD0_9CAUL</name>
<gene>
    <name evidence="2" type="primary">yaaA</name>
    <name evidence="2" type="ORF">KWG56_04920</name>
</gene>
<dbReference type="EMBL" id="CP080034">
    <property type="protein sequence ID" value="QYC11336.1"/>
    <property type="molecule type" value="Genomic_DNA"/>
</dbReference>
<dbReference type="RefSeq" id="WP_219353936.1">
    <property type="nucleotide sequence ID" value="NZ_CP080034.1"/>
</dbReference>
<protein>
    <recommendedName>
        <fullName evidence="1">UPF0246 protein KWG56_04920</fullName>
    </recommendedName>
</protein>
<accession>A0ABX8TJD0</accession>
<evidence type="ECO:0000313" key="3">
    <source>
        <dbReference type="Proteomes" id="UP000824334"/>
    </source>
</evidence>
<dbReference type="PANTHER" id="PTHR30283:SF4">
    <property type="entry name" value="PEROXIDE STRESS RESISTANCE PROTEIN YAAA"/>
    <property type="match status" value="1"/>
</dbReference>
<dbReference type="Pfam" id="PF03883">
    <property type="entry name" value="H2O2_YaaD"/>
    <property type="match status" value="1"/>
</dbReference>
<comment type="similarity">
    <text evidence="1">Belongs to the UPF0246 family.</text>
</comment>
<organism evidence="2 3">
    <name type="scientific">Brevundimonas nasdae</name>
    <dbReference type="NCBI Taxonomy" id="172043"/>
    <lineage>
        <taxon>Bacteria</taxon>
        <taxon>Pseudomonadati</taxon>
        <taxon>Pseudomonadota</taxon>
        <taxon>Alphaproteobacteria</taxon>
        <taxon>Caulobacterales</taxon>
        <taxon>Caulobacteraceae</taxon>
        <taxon>Brevundimonas</taxon>
    </lineage>
</organism>
<sequence length="256" mass="28973">MLIILSPAKRLDFTEPVSTLPASERRMLDDTTALSKTAKRQTKADLRRLMKISDDLAQLNVERFKAFDPESLDGIQAAFAFAGDVYEGLKARELDEAALNFAQDHLRILSGFYGLLRPLDRIQPYRLEMGTRLETRRGASLYDFWGDRISKQLNADAEGQADPTLVNLASQEYFGAVDAKALKLPVVTPQFREEKNGESRIISFFAKKARGAMARYAIDERVERTEDLKAFDRDGYRFNKAASTESEWIFTRSGNS</sequence>
<dbReference type="InterPro" id="IPR005583">
    <property type="entry name" value="YaaA"/>
</dbReference>